<dbReference type="Gene3D" id="3.80.10.10">
    <property type="entry name" value="Ribonuclease Inhibitor"/>
    <property type="match status" value="1"/>
</dbReference>
<accession>A0A6J8DGC8</accession>
<proteinExistence type="predicted"/>
<protein>
    <submittedName>
        <fullName evidence="4">Uncharacterized protein</fullName>
    </submittedName>
</protein>
<dbReference type="Pfam" id="PF13855">
    <property type="entry name" value="LRR_8"/>
    <property type="match status" value="1"/>
</dbReference>
<dbReference type="Pfam" id="PF00560">
    <property type="entry name" value="LRR_1"/>
    <property type="match status" value="1"/>
</dbReference>
<keyword evidence="2" id="KW-0732">Signal</keyword>
<dbReference type="InterPro" id="IPR003591">
    <property type="entry name" value="Leu-rich_rpt_typical-subtyp"/>
</dbReference>
<keyword evidence="1" id="KW-0433">Leucine-rich repeat</keyword>
<organism evidence="4 5">
    <name type="scientific">Mytilus coruscus</name>
    <name type="common">Sea mussel</name>
    <dbReference type="NCBI Taxonomy" id="42192"/>
    <lineage>
        <taxon>Eukaryota</taxon>
        <taxon>Metazoa</taxon>
        <taxon>Spiralia</taxon>
        <taxon>Lophotrochozoa</taxon>
        <taxon>Mollusca</taxon>
        <taxon>Bivalvia</taxon>
        <taxon>Autobranchia</taxon>
        <taxon>Pteriomorphia</taxon>
        <taxon>Mytilida</taxon>
        <taxon>Mytiloidea</taxon>
        <taxon>Mytilidae</taxon>
        <taxon>Mytilinae</taxon>
        <taxon>Mytilus</taxon>
    </lineage>
</organism>
<dbReference type="PROSITE" id="PS51450">
    <property type="entry name" value="LRR"/>
    <property type="match status" value="1"/>
</dbReference>
<gene>
    <name evidence="4" type="ORF">MCOR_40587</name>
</gene>
<dbReference type="PANTHER" id="PTHR24373:SF275">
    <property type="entry name" value="TIR DOMAIN-CONTAINING PROTEIN"/>
    <property type="match status" value="1"/>
</dbReference>
<dbReference type="EMBL" id="CACVKT020007326">
    <property type="protein sequence ID" value="CAC5407075.1"/>
    <property type="molecule type" value="Genomic_DNA"/>
</dbReference>
<dbReference type="AlphaFoldDB" id="A0A6J8DGC8"/>
<evidence type="ECO:0000256" key="1">
    <source>
        <dbReference type="ARBA" id="ARBA00022614"/>
    </source>
</evidence>
<evidence type="ECO:0000313" key="5">
    <source>
        <dbReference type="Proteomes" id="UP000507470"/>
    </source>
</evidence>
<evidence type="ECO:0000256" key="3">
    <source>
        <dbReference type="ARBA" id="ARBA00022737"/>
    </source>
</evidence>
<dbReference type="PANTHER" id="PTHR24373">
    <property type="entry name" value="SLIT RELATED LEUCINE-RICH REPEAT NEURONAL PROTEIN"/>
    <property type="match status" value="1"/>
</dbReference>
<sequence>MCIHGRAFQNLDRLTELDISKNKLNHLEKESFFSLGNLKRLCLQNNFLSYKSTFPKGIFKPLKSLIYLNIKFNSNSSEPDDFSDETISDLVSLESFELDIADMNGIHEPFGSKFSTLKHFTNLTRGECKLSAFRQRTFINVIHLEYLDLSKCPVDLIFNSFKVK</sequence>
<evidence type="ECO:0000313" key="4">
    <source>
        <dbReference type="EMBL" id="CAC5407075.1"/>
    </source>
</evidence>
<reference evidence="4 5" key="1">
    <citation type="submission" date="2020-06" db="EMBL/GenBank/DDBJ databases">
        <authorList>
            <person name="Li R."/>
            <person name="Bekaert M."/>
        </authorList>
    </citation>
    <scope>NUCLEOTIDE SEQUENCE [LARGE SCALE GENOMIC DNA]</scope>
    <source>
        <strain evidence="5">wild</strain>
    </source>
</reference>
<dbReference type="InterPro" id="IPR032675">
    <property type="entry name" value="LRR_dom_sf"/>
</dbReference>
<keyword evidence="3" id="KW-0677">Repeat</keyword>
<evidence type="ECO:0000256" key="2">
    <source>
        <dbReference type="ARBA" id="ARBA00022729"/>
    </source>
</evidence>
<keyword evidence="5" id="KW-1185">Reference proteome</keyword>
<dbReference type="InterPro" id="IPR001611">
    <property type="entry name" value="Leu-rich_rpt"/>
</dbReference>
<dbReference type="InterPro" id="IPR050328">
    <property type="entry name" value="Dev_Immune_Receptor"/>
</dbReference>
<name>A0A6J8DGC8_MYTCO</name>
<dbReference type="Proteomes" id="UP000507470">
    <property type="component" value="Unassembled WGS sequence"/>
</dbReference>
<dbReference type="OrthoDB" id="6130133at2759"/>
<dbReference type="SUPFAM" id="SSF52058">
    <property type="entry name" value="L domain-like"/>
    <property type="match status" value="1"/>
</dbReference>
<dbReference type="SMART" id="SM00369">
    <property type="entry name" value="LRR_TYP"/>
    <property type="match status" value="2"/>
</dbReference>